<organism evidence="2 3">
    <name type="scientific">Candidatus Egerieicola faecale</name>
    <dbReference type="NCBI Taxonomy" id="2840774"/>
    <lineage>
        <taxon>Bacteria</taxon>
        <taxon>Bacillati</taxon>
        <taxon>Bacillota</taxon>
        <taxon>Clostridia</taxon>
        <taxon>Eubacteriales</taxon>
        <taxon>Oscillospiraceae</taxon>
        <taxon>Oscillospiraceae incertae sedis</taxon>
        <taxon>Candidatus Egerieicola</taxon>
    </lineage>
</organism>
<gene>
    <name evidence="2" type="ORF">IAD19_04555</name>
</gene>
<comment type="caution">
    <text evidence="2">The sequence shown here is derived from an EMBL/GenBank/DDBJ whole genome shotgun (WGS) entry which is preliminary data.</text>
</comment>
<dbReference type="InterPro" id="IPR043714">
    <property type="entry name" value="DUF5655"/>
</dbReference>
<dbReference type="EMBL" id="DVMX01000092">
    <property type="protein sequence ID" value="HIU41806.1"/>
    <property type="molecule type" value="Genomic_DNA"/>
</dbReference>
<evidence type="ECO:0000313" key="2">
    <source>
        <dbReference type="EMBL" id="HIU41806.1"/>
    </source>
</evidence>
<reference evidence="2" key="2">
    <citation type="journal article" date="2021" name="PeerJ">
        <title>Extensive microbial diversity within the chicken gut microbiome revealed by metagenomics and culture.</title>
        <authorList>
            <person name="Gilroy R."/>
            <person name="Ravi A."/>
            <person name="Getino M."/>
            <person name="Pursley I."/>
            <person name="Horton D.L."/>
            <person name="Alikhan N.F."/>
            <person name="Baker D."/>
            <person name="Gharbi K."/>
            <person name="Hall N."/>
            <person name="Watson M."/>
            <person name="Adriaenssens E.M."/>
            <person name="Foster-Nyarko E."/>
            <person name="Jarju S."/>
            <person name="Secka A."/>
            <person name="Antonio M."/>
            <person name="Oren A."/>
            <person name="Chaudhuri R.R."/>
            <person name="La Ragione R."/>
            <person name="Hildebrand F."/>
            <person name="Pallen M.J."/>
        </authorList>
    </citation>
    <scope>NUCLEOTIDE SEQUENCE</scope>
    <source>
        <strain evidence="2">4509</strain>
    </source>
</reference>
<evidence type="ECO:0000259" key="1">
    <source>
        <dbReference type="Pfam" id="PF18899"/>
    </source>
</evidence>
<reference evidence="2" key="1">
    <citation type="submission" date="2020-10" db="EMBL/GenBank/DDBJ databases">
        <authorList>
            <person name="Gilroy R."/>
        </authorList>
    </citation>
    <scope>NUCLEOTIDE SEQUENCE</scope>
    <source>
        <strain evidence="2">4509</strain>
    </source>
</reference>
<accession>A0A9D1IS75</accession>
<feature type="domain" description="DUF5655" evidence="1">
    <location>
        <begin position="14"/>
        <end position="120"/>
    </location>
</feature>
<dbReference type="Proteomes" id="UP000824082">
    <property type="component" value="Unassembled WGS sequence"/>
</dbReference>
<proteinExistence type="predicted"/>
<name>A0A9D1IS75_9FIRM</name>
<sequence length="124" mass="14667">MQPEELAFFTSLPQMLPLYQTLREKLTAAYPDTQFKVTKTQISFRNRYVFAMASLPWRKVKGWPEEYLLVSFGLAYEKKSPRIVQAVEAYPNRWTHHVLLTCPEQVDDELMDWIGEAYRFAMVK</sequence>
<evidence type="ECO:0000313" key="3">
    <source>
        <dbReference type="Proteomes" id="UP000824082"/>
    </source>
</evidence>
<protein>
    <recommendedName>
        <fullName evidence="1">DUF5655 domain-containing protein</fullName>
    </recommendedName>
</protein>
<dbReference type="AlphaFoldDB" id="A0A9D1IS75"/>
<dbReference type="Pfam" id="PF18899">
    <property type="entry name" value="DUF5655"/>
    <property type="match status" value="1"/>
</dbReference>